<organism evidence="4 5">
    <name type="scientific">Clostridium thermosuccinogenes</name>
    <dbReference type="NCBI Taxonomy" id="84032"/>
    <lineage>
        <taxon>Bacteria</taxon>
        <taxon>Bacillati</taxon>
        <taxon>Bacillota</taxon>
        <taxon>Clostridia</taxon>
        <taxon>Eubacteriales</taxon>
        <taxon>Clostridiaceae</taxon>
        <taxon>Clostridium</taxon>
    </lineage>
</organism>
<comment type="caution">
    <text evidence="4">The sequence shown here is derived from an EMBL/GenBank/DDBJ whole genome shotgun (WGS) entry which is preliminary data.</text>
</comment>
<dbReference type="KEGG" id="cthd:CDO33_12120"/>
<dbReference type="Pfam" id="PF06445">
    <property type="entry name" value="GyrI-like"/>
    <property type="match status" value="1"/>
</dbReference>
<dbReference type="Pfam" id="PF13411">
    <property type="entry name" value="MerR_1"/>
    <property type="match status" value="1"/>
</dbReference>
<proteinExistence type="predicted"/>
<dbReference type="RefSeq" id="WP_103082466.1">
    <property type="nucleotide sequence ID" value="NZ_CP021850.1"/>
</dbReference>
<gene>
    <name evidence="4" type="ORF">CDQ84_14570</name>
</gene>
<dbReference type="InterPro" id="IPR029442">
    <property type="entry name" value="GyrI-like"/>
</dbReference>
<sequence>MLKIGDFSKLSRISIRMLRHYDEIGLLVPERIDEFTGYRYYSEEQLLVANRINSLKDMGFSLSVISEILKTYNDSQALKEYLLLKQAELKELAEKTSRQLQILETTINRIGKEDNVMKYSVVLKEMPQRYVASLRKTIPSYDKEGMLWEQMMKEIASQKVQYANPCNSIAIFHDKEFKEHDPDVEIQISVQGSYQNTENVEFKNVPSELVASATFKGSYDQLIEVNQAVANWIRDNNYDFNGAMFIIYHVSPAQTQNPDELVTEVCFPVKKINSKKS</sequence>
<evidence type="ECO:0000256" key="2">
    <source>
        <dbReference type="SAM" id="Coils"/>
    </source>
</evidence>
<dbReference type="PROSITE" id="PS00552">
    <property type="entry name" value="HTH_MERR_1"/>
    <property type="match status" value="1"/>
</dbReference>
<dbReference type="SMART" id="SM00871">
    <property type="entry name" value="AraC_E_bind"/>
    <property type="match status" value="1"/>
</dbReference>
<protein>
    <submittedName>
        <fullName evidence="4">MerR family transcriptional regulator</fullName>
    </submittedName>
</protein>
<dbReference type="GO" id="GO:0003700">
    <property type="term" value="F:DNA-binding transcription factor activity"/>
    <property type="evidence" value="ECO:0007669"/>
    <property type="project" value="InterPro"/>
</dbReference>
<name>A0A2K2F0A1_9CLOT</name>
<reference evidence="5" key="1">
    <citation type="submission" date="2017-06" db="EMBL/GenBank/DDBJ databases">
        <title>Investigating the central metabolism of Clostridium thermosuccinogenes.</title>
        <authorList>
            <person name="Koendjbiharie J.G."/>
            <person name="Van Kranenburg R."/>
            <person name="Vriesendorp B."/>
        </authorList>
    </citation>
    <scope>NUCLEOTIDE SEQUENCE [LARGE SCALE GENOMIC DNA]</scope>
    <source>
        <strain evidence="5">DSM 5806</strain>
    </source>
</reference>
<keyword evidence="5" id="KW-1185">Reference proteome</keyword>
<keyword evidence="1" id="KW-0238">DNA-binding</keyword>
<dbReference type="Gene3D" id="1.10.1660.10">
    <property type="match status" value="1"/>
</dbReference>
<dbReference type="EMBL" id="NIOJ01000045">
    <property type="protein sequence ID" value="PNT96710.1"/>
    <property type="molecule type" value="Genomic_DNA"/>
</dbReference>
<evidence type="ECO:0000313" key="4">
    <source>
        <dbReference type="EMBL" id="PNT96710.1"/>
    </source>
</evidence>
<dbReference type="OrthoDB" id="9773308at2"/>
<feature type="coiled-coil region" evidence="2">
    <location>
        <begin position="86"/>
        <end position="113"/>
    </location>
</feature>
<evidence type="ECO:0000313" key="5">
    <source>
        <dbReference type="Proteomes" id="UP000236151"/>
    </source>
</evidence>
<keyword evidence="2" id="KW-0175">Coiled coil</keyword>
<dbReference type="InterPro" id="IPR010499">
    <property type="entry name" value="AraC_E-bd"/>
</dbReference>
<dbReference type="PANTHER" id="PTHR30204">
    <property type="entry name" value="REDOX-CYCLING DRUG-SENSING TRANSCRIPTIONAL ACTIVATOR SOXR"/>
    <property type="match status" value="1"/>
</dbReference>
<dbReference type="InterPro" id="IPR011256">
    <property type="entry name" value="Reg_factor_effector_dom_sf"/>
</dbReference>
<accession>A0A2K2F0A1</accession>
<dbReference type="Proteomes" id="UP000236151">
    <property type="component" value="Unassembled WGS sequence"/>
</dbReference>
<feature type="domain" description="HTH merR-type" evidence="3">
    <location>
        <begin position="1"/>
        <end position="71"/>
    </location>
</feature>
<dbReference type="PANTHER" id="PTHR30204:SF97">
    <property type="entry name" value="MERR FAMILY REGULATORY PROTEIN"/>
    <property type="match status" value="1"/>
</dbReference>
<dbReference type="SUPFAM" id="SSF46955">
    <property type="entry name" value="Putative DNA-binding domain"/>
    <property type="match status" value="1"/>
</dbReference>
<dbReference type="PROSITE" id="PS50937">
    <property type="entry name" value="HTH_MERR_2"/>
    <property type="match status" value="1"/>
</dbReference>
<dbReference type="SUPFAM" id="SSF55136">
    <property type="entry name" value="Probable bacterial effector-binding domain"/>
    <property type="match status" value="1"/>
</dbReference>
<dbReference type="SMART" id="SM00422">
    <property type="entry name" value="HTH_MERR"/>
    <property type="match status" value="1"/>
</dbReference>
<evidence type="ECO:0000256" key="1">
    <source>
        <dbReference type="ARBA" id="ARBA00023125"/>
    </source>
</evidence>
<dbReference type="InterPro" id="IPR047057">
    <property type="entry name" value="MerR_fam"/>
</dbReference>
<dbReference type="Gene3D" id="3.20.80.10">
    <property type="entry name" value="Regulatory factor, effector binding domain"/>
    <property type="match status" value="1"/>
</dbReference>
<dbReference type="InterPro" id="IPR000551">
    <property type="entry name" value="MerR-type_HTH_dom"/>
</dbReference>
<dbReference type="InterPro" id="IPR009061">
    <property type="entry name" value="DNA-bd_dom_put_sf"/>
</dbReference>
<dbReference type="AlphaFoldDB" id="A0A2K2F0A1"/>
<evidence type="ECO:0000259" key="3">
    <source>
        <dbReference type="PROSITE" id="PS50937"/>
    </source>
</evidence>
<dbReference type="CDD" id="cd01107">
    <property type="entry name" value="HTH_BmrR"/>
    <property type="match status" value="1"/>
</dbReference>
<dbReference type="GO" id="GO:0003677">
    <property type="term" value="F:DNA binding"/>
    <property type="evidence" value="ECO:0007669"/>
    <property type="project" value="UniProtKB-KW"/>
</dbReference>